<comment type="similarity">
    <text evidence="3">Belongs to the peptidase M50B family.</text>
</comment>
<evidence type="ECO:0000256" key="6">
    <source>
        <dbReference type="ARBA" id="ARBA00022692"/>
    </source>
</evidence>
<evidence type="ECO:0000256" key="11">
    <source>
        <dbReference type="ARBA" id="ARBA00023049"/>
    </source>
</evidence>
<evidence type="ECO:0000256" key="3">
    <source>
        <dbReference type="ARBA" id="ARBA00007931"/>
    </source>
</evidence>
<feature type="transmembrane region" description="Helical" evidence="13">
    <location>
        <begin position="94"/>
        <end position="119"/>
    </location>
</feature>
<dbReference type="Pfam" id="PF02163">
    <property type="entry name" value="Peptidase_M50"/>
    <property type="match status" value="1"/>
</dbReference>
<dbReference type="GO" id="GO:0008237">
    <property type="term" value="F:metallopeptidase activity"/>
    <property type="evidence" value="ECO:0007669"/>
    <property type="project" value="UniProtKB-KW"/>
</dbReference>
<dbReference type="GO" id="GO:0046872">
    <property type="term" value="F:metal ion binding"/>
    <property type="evidence" value="ECO:0007669"/>
    <property type="project" value="UniProtKB-KW"/>
</dbReference>
<keyword evidence="7" id="KW-0479">Metal-binding</keyword>
<dbReference type="AlphaFoldDB" id="A0A147I053"/>
<evidence type="ECO:0000256" key="13">
    <source>
        <dbReference type="SAM" id="Phobius"/>
    </source>
</evidence>
<evidence type="ECO:0000256" key="1">
    <source>
        <dbReference type="ARBA" id="ARBA00001947"/>
    </source>
</evidence>
<dbReference type="Proteomes" id="UP000074310">
    <property type="component" value="Unassembled WGS sequence"/>
</dbReference>
<keyword evidence="4" id="KW-1003">Cell membrane</keyword>
<feature type="transmembrane region" description="Helical" evidence="13">
    <location>
        <begin position="180"/>
        <end position="200"/>
    </location>
</feature>
<evidence type="ECO:0000256" key="7">
    <source>
        <dbReference type="ARBA" id="ARBA00022723"/>
    </source>
</evidence>
<dbReference type="InterPro" id="IPR008915">
    <property type="entry name" value="Peptidase_M50"/>
</dbReference>
<dbReference type="PANTHER" id="PTHR35864">
    <property type="entry name" value="ZINC METALLOPROTEASE MJ0611-RELATED"/>
    <property type="match status" value="1"/>
</dbReference>
<dbReference type="CDD" id="cd06158">
    <property type="entry name" value="S2P-M50_like_1"/>
    <property type="match status" value="1"/>
</dbReference>
<keyword evidence="16" id="KW-1185">Reference proteome</keyword>
<organism evidence="15 16">
    <name type="scientific">Sphingomonas endophytica</name>
    <dbReference type="NCBI Taxonomy" id="869719"/>
    <lineage>
        <taxon>Bacteria</taxon>
        <taxon>Pseudomonadati</taxon>
        <taxon>Pseudomonadota</taxon>
        <taxon>Alphaproteobacteria</taxon>
        <taxon>Sphingomonadales</taxon>
        <taxon>Sphingomonadaceae</taxon>
        <taxon>Sphingomonas</taxon>
    </lineage>
</organism>
<dbReference type="InterPro" id="IPR044537">
    <property type="entry name" value="Rip2-like"/>
</dbReference>
<keyword evidence="8" id="KW-0378">Hydrolase</keyword>
<gene>
    <name evidence="15" type="ORF">NS334_11800</name>
</gene>
<keyword evidence="10 13" id="KW-1133">Transmembrane helix</keyword>
<dbReference type="OrthoDB" id="9800627at2"/>
<feature type="transmembrane region" description="Helical" evidence="13">
    <location>
        <begin position="6"/>
        <end position="23"/>
    </location>
</feature>
<dbReference type="GO" id="GO:0006508">
    <property type="term" value="P:proteolysis"/>
    <property type="evidence" value="ECO:0007669"/>
    <property type="project" value="UniProtKB-KW"/>
</dbReference>
<keyword evidence="6 13" id="KW-0812">Transmembrane</keyword>
<keyword evidence="12 13" id="KW-0472">Membrane</keyword>
<dbReference type="PATRIC" id="fig|869719.3.peg.2308"/>
<dbReference type="RefSeq" id="WP_058756160.1">
    <property type="nucleotide sequence ID" value="NZ_LDTB01000049.1"/>
</dbReference>
<dbReference type="GO" id="GO:0005886">
    <property type="term" value="C:plasma membrane"/>
    <property type="evidence" value="ECO:0007669"/>
    <property type="project" value="UniProtKB-SubCell"/>
</dbReference>
<evidence type="ECO:0000313" key="15">
    <source>
        <dbReference type="EMBL" id="KTT70663.1"/>
    </source>
</evidence>
<evidence type="ECO:0000313" key="16">
    <source>
        <dbReference type="Proteomes" id="UP000074310"/>
    </source>
</evidence>
<feature type="domain" description="Peptidase M50" evidence="14">
    <location>
        <begin position="138"/>
        <end position="174"/>
    </location>
</feature>
<sequence length="230" mass="24330">MNPNSVIWSAAIWIIPLVIAIVFHEVAHGLAARALGDPTAEEQRRLSFNPLRHVDPIGTVALPLLLALAKAPMFGWAKPVPVDAGRLPNPRRDMMLVALAGPASNLALALVGAILLGLFTRDIYGVAPGTVSAFVAANLLNFVIINVFLALFNLIPLPPFDGGHVVAGLLPERLAQRWDGLARFGFPLLILLLLVLPSLVPGANIVQRLVAPPAQAVAEWYLSLAGAIGG</sequence>
<evidence type="ECO:0000256" key="5">
    <source>
        <dbReference type="ARBA" id="ARBA00022670"/>
    </source>
</evidence>
<proteinExistence type="inferred from homology"/>
<keyword evidence="9" id="KW-0862">Zinc</keyword>
<evidence type="ECO:0000256" key="12">
    <source>
        <dbReference type="ARBA" id="ARBA00023136"/>
    </source>
</evidence>
<dbReference type="PANTHER" id="PTHR35864:SF1">
    <property type="entry name" value="ZINC METALLOPROTEASE YWHC-RELATED"/>
    <property type="match status" value="1"/>
</dbReference>
<keyword evidence="11" id="KW-0482">Metalloprotease</keyword>
<comment type="subcellular location">
    <subcellularLocation>
        <location evidence="2">Cell membrane</location>
        <topology evidence="2">Multi-pass membrane protein</topology>
    </subcellularLocation>
</comment>
<dbReference type="EMBL" id="LDTB01000049">
    <property type="protein sequence ID" value="KTT70663.1"/>
    <property type="molecule type" value="Genomic_DNA"/>
</dbReference>
<reference evidence="15 16" key="1">
    <citation type="journal article" date="2016" name="Front. Microbiol.">
        <title>Genomic Resource of Rice Seed Associated Bacteria.</title>
        <authorList>
            <person name="Midha S."/>
            <person name="Bansal K."/>
            <person name="Sharma S."/>
            <person name="Kumar N."/>
            <person name="Patil P.P."/>
            <person name="Chaudhry V."/>
            <person name="Patil P.B."/>
        </authorList>
    </citation>
    <scope>NUCLEOTIDE SEQUENCE [LARGE SCALE GENOMIC DNA]</scope>
    <source>
        <strain evidence="15 16">NS334</strain>
    </source>
</reference>
<evidence type="ECO:0000256" key="9">
    <source>
        <dbReference type="ARBA" id="ARBA00022833"/>
    </source>
</evidence>
<accession>A0A147I053</accession>
<evidence type="ECO:0000259" key="14">
    <source>
        <dbReference type="Pfam" id="PF02163"/>
    </source>
</evidence>
<name>A0A147I053_9SPHN</name>
<dbReference type="InterPro" id="IPR052348">
    <property type="entry name" value="Metallopeptidase_M50B"/>
</dbReference>
<evidence type="ECO:0000256" key="8">
    <source>
        <dbReference type="ARBA" id="ARBA00022801"/>
    </source>
</evidence>
<comment type="caution">
    <text evidence="15">The sequence shown here is derived from an EMBL/GenBank/DDBJ whole genome shotgun (WGS) entry which is preliminary data.</text>
</comment>
<evidence type="ECO:0000256" key="2">
    <source>
        <dbReference type="ARBA" id="ARBA00004651"/>
    </source>
</evidence>
<feature type="transmembrane region" description="Helical" evidence="13">
    <location>
        <begin position="131"/>
        <end position="155"/>
    </location>
</feature>
<comment type="cofactor">
    <cofactor evidence="1">
        <name>Zn(2+)</name>
        <dbReference type="ChEBI" id="CHEBI:29105"/>
    </cofactor>
</comment>
<keyword evidence="5" id="KW-0645">Protease</keyword>
<evidence type="ECO:0000256" key="10">
    <source>
        <dbReference type="ARBA" id="ARBA00022989"/>
    </source>
</evidence>
<evidence type="ECO:0000256" key="4">
    <source>
        <dbReference type="ARBA" id="ARBA00022475"/>
    </source>
</evidence>
<protein>
    <submittedName>
        <fullName evidence="15">Peptidase M48</fullName>
    </submittedName>
</protein>